<feature type="domain" description="GGDEF" evidence="4">
    <location>
        <begin position="230"/>
        <end position="360"/>
    </location>
</feature>
<evidence type="ECO:0000259" key="3">
    <source>
        <dbReference type="PROSITE" id="PS50113"/>
    </source>
</evidence>
<dbReference type="STRING" id="316067.Geob_1896"/>
<keyword evidence="1" id="KW-0472">Membrane</keyword>
<keyword evidence="1" id="KW-1133">Transmembrane helix</keyword>
<dbReference type="PANTHER" id="PTHR44757:SF2">
    <property type="entry name" value="BIOFILM ARCHITECTURE MAINTENANCE PROTEIN MBAA"/>
    <property type="match status" value="1"/>
</dbReference>
<keyword evidence="6" id="KW-1185">Reference proteome</keyword>
<dbReference type="SUPFAM" id="SSF55785">
    <property type="entry name" value="PYP-like sensor domain (PAS domain)"/>
    <property type="match status" value="1"/>
</dbReference>
<accession>B9M7G5</accession>
<dbReference type="EMBL" id="CP001390">
    <property type="protein sequence ID" value="ACM20253.1"/>
    <property type="molecule type" value="Genomic_DNA"/>
</dbReference>
<dbReference type="PROSITE" id="PS50113">
    <property type="entry name" value="PAC"/>
    <property type="match status" value="1"/>
</dbReference>
<dbReference type="Gene3D" id="3.30.70.270">
    <property type="match status" value="1"/>
</dbReference>
<feature type="domain" description="PAS" evidence="2">
    <location>
        <begin position="76"/>
        <end position="146"/>
    </location>
</feature>
<dbReference type="SMART" id="SM00091">
    <property type="entry name" value="PAS"/>
    <property type="match status" value="1"/>
</dbReference>
<evidence type="ECO:0000313" key="5">
    <source>
        <dbReference type="EMBL" id="ACM20253.1"/>
    </source>
</evidence>
<dbReference type="eggNOG" id="COG2199">
    <property type="taxonomic scope" value="Bacteria"/>
</dbReference>
<dbReference type="SUPFAM" id="SSF55073">
    <property type="entry name" value="Nucleotide cyclase"/>
    <property type="match status" value="1"/>
</dbReference>
<dbReference type="SMART" id="SM00267">
    <property type="entry name" value="GGDEF"/>
    <property type="match status" value="1"/>
</dbReference>
<gene>
    <name evidence="5" type="ordered locus">Geob_1896</name>
</gene>
<feature type="domain" description="PAC" evidence="3">
    <location>
        <begin position="149"/>
        <end position="201"/>
    </location>
</feature>
<dbReference type="FunFam" id="3.30.450.20:FF:000099">
    <property type="entry name" value="Sensory box sensor histidine kinase"/>
    <property type="match status" value="1"/>
</dbReference>
<dbReference type="HOGENOM" id="CLU_768948_0_0_7"/>
<dbReference type="InterPro" id="IPR000700">
    <property type="entry name" value="PAS-assoc_C"/>
</dbReference>
<dbReference type="OrthoDB" id="9812034at2"/>
<dbReference type="InterPro" id="IPR000014">
    <property type="entry name" value="PAS"/>
</dbReference>
<dbReference type="InterPro" id="IPR001610">
    <property type="entry name" value="PAC"/>
</dbReference>
<dbReference type="Pfam" id="PF08447">
    <property type="entry name" value="PAS_3"/>
    <property type="match status" value="1"/>
</dbReference>
<dbReference type="InterPro" id="IPR035965">
    <property type="entry name" value="PAS-like_dom_sf"/>
</dbReference>
<dbReference type="InterPro" id="IPR052155">
    <property type="entry name" value="Biofilm_reg_signaling"/>
</dbReference>
<sequence length="360" mass="40815">MDRQGNARVITAKISGSYLIVGCLWILFSDMIVTAIVRDASMIARLSIFKGLAFVVVTSIILHWMVSHYIDEISRSRDFYLKIFEDFPALIWRAGTDAKCNYFNKTWLKFSGRTMEQELGDGWTEGVHPEDFDRCLNIYQDSFKNRMPFVMEYRLRRADGEYRWIIDHGMPFYDLRGQFSGYIGSCYDISERKAVERRLEHLSAHDSLTGVNNRSFFEAEVARISAADVFPVSIISFDLDSLKVVNDTCGHAAGDELIRATAQVLRKVIRSGDTLARVGGDEFVLIIPGAGRAVAEETVDRIKAAFACHNLERHSHKINISLGAATAESAESLQEALIEADRNMYREKFAHKNEQLEGFL</sequence>
<dbReference type="Pfam" id="PF00990">
    <property type="entry name" value="GGDEF"/>
    <property type="match status" value="1"/>
</dbReference>
<dbReference type="PROSITE" id="PS50887">
    <property type="entry name" value="GGDEF"/>
    <property type="match status" value="1"/>
</dbReference>
<dbReference type="AlphaFoldDB" id="B9M7G5"/>
<evidence type="ECO:0000313" key="6">
    <source>
        <dbReference type="Proteomes" id="UP000007721"/>
    </source>
</evidence>
<dbReference type="InterPro" id="IPR013655">
    <property type="entry name" value="PAS_fold_3"/>
</dbReference>
<dbReference type="NCBIfam" id="TIGR00229">
    <property type="entry name" value="sensory_box"/>
    <property type="match status" value="1"/>
</dbReference>
<dbReference type="KEGG" id="geo:Geob_1896"/>
<dbReference type="InterPro" id="IPR000160">
    <property type="entry name" value="GGDEF_dom"/>
</dbReference>
<proteinExistence type="predicted"/>
<dbReference type="NCBIfam" id="TIGR00254">
    <property type="entry name" value="GGDEF"/>
    <property type="match status" value="1"/>
</dbReference>
<name>B9M7G5_GEODF</name>
<dbReference type="Gene3D" id="3.30.450.20">
    <property type="entry name" value="PAS domain"/>
    <property type="match status" value="1"/>
</dbReference>
<feature type="transmembrane region" description="Helical" evidence="1">
    <location>
        <begin position="16"/>
        <end position="36"/>
    </location>
</feature>
<dbReference type="Proteomes" id="UP000007721">
    <property type="component" value="Chromosome"/>
</dbReference>
<evidence type="ECO:0000259" key="4">
    <source>
        <dbReference type="PROSITE" id="PS50887"/>
    </source>
</evidence>
<dbReference type="eggNOG" id="COG2202">
    <property type="taxonomic scope" value="Bacteria"/>
</dbReference>
<dbReference type="InterPro" id="IPR029787">
    <property type="entry name" value="Nucleotide_cyclase"/>
</dbReference>
<evidence type="ECO:0000259" key="2">
    <source>
        <dbReference type="PROSITE" id="PS50112"/>
    </source>
</evidence>
<feature type="transmembrane region" description="Helical" evidence="1">
    <location>
        <begin position="48"/>
        <end position="66"/>
    </location>
</feature>
<evidence type="ECO:0000256" key="1">
    <source>
        <dbReference type="SAM" id="Phobius"/>
    </source>
</evidence>
<keyword evidence="1" id="KW-0812">Transmembrane</keyword>
<protein>
    <submittedName>
        <fullName evidence="5">Sensor diguanylate cyclase, PAS domain-containing</fullName>
    </submittedName>
</protein>
<dbReference type="CDD" id="cd01949">
    <property type="entry name" value="GGDEF"/>
    <property type="match status" value="1"/>
</dbReference>
<dbReference type="SMART" id="SM00086">
    <property type="entry name" value="PAC"/>
    <property type="match status" value="1"/>
</dbReference>
<dbReference type="PROSITE" id="PS50112">
    <property type="entry name" value="PAS"/>
    <property type="match status" value="1"/>
</dbReference>
<reference evidence="5 6" key="1">
    <citation type="submission" date="2009-01" db="EMBL/GenBank/DDBJ databases">
        <title>Complete sequence of Geobacter sp. FRC-32.</title>
        <authorList>
            <consortium name="US DOE Joint Genome Institute"/>
            <person name="Lucas S."/>
            <person name="Copeland A."/>
            <person name="Lapidus A."/>
            <person name="Glavina del Rio T."/>
            <person name="Dalin E."/>
            <person name="Tice H."/>
            <person name="Bruce D."/>
            <person name="Goodwin L."/>
            <person name="Pitluck S."/>
            <person name="Saunders E."/>
            <person name="Brettin T."/>
            <person name="Detter J.C."/>
            <person name="Han C."/>
            <person name="Larimer F."/>
            <person name="Land M."/>
            <person name="Hauser L."/>
            <person name="Kyrpides N."/>
            <person name="Ovchinnikova G."/>
            <person name="Kostka J."/>
            <person name="Richardson P."/>
        </authorList>
    </citation>
    <scope>NUCLEOTIDE SEQUENCE [LARGE SCALE GENOMIC DNA]</scope>
    <source>
        <strain evidence="6">DSM 22248 / JCM 15807 / FRC-32</strain>
    </source>
</reference>
<dbReference type="PANTHER" id="PTHR44757">
    <property type="entry name" value="DIGUANYLATE CYCLASE DGCP"/>
    <property type="match status" value="1"/>
</dbReference>
<dbReference type="CDD" id="cd00130">
    <property type="entry name" value="PAS"/>
    <property type="match status" value="1"/>
</dbReference>
<organism evidence="5 6">
    <name type="scientific">Geotalea daltonii (strain DSM 22248 / JCM 15807 / FRC-32)</name>
    <name type="common">Geobacter daltonii</name>
    <dbReference type="NCBI Taxonomy" id="316067"/>
    <lineage>
        <taxon>Bacteria</taxon>
        <taxon>Pseudomonadati</taxon>
        <taxon>Thermodesulfobacteriota</taxon>
        <taxon>Desulfuromonadia</taxon>
        <taxon>Geobacterales</taxon>
        <taxon>Geobacteraceae</taxon>
        <taxon>Geotalea</taxon>
    </lineage>
</organism>
<dbReference type="InterPro" id="IPR043128">
    <property type="entry name" value="Rev_trsase/Diguanyl_cyclase"/>
</dbReference>